<evidence type="ECO:0000313" key="2">
    <source>
        <dbReference type="EMBL" id="AOE49427.1"/>
    </source>
</evidence>
<feature type="region of interest" description="Disordered" evidence="1">
    <location>
        <begin position="138"/>
        <end position="157"/>
    </location>
</feature>
<dbReference type="PIRSF" id="PIRSF028200">
    <property type="entry name" value="UCP028200"/>
    <property type="match status" value="1"/>
</dbReference>
<dbReference type="AlphaFoldDB" id="A0A1B3B9F0"/>
<dbReference type="Proteomes" id="UP000094147">
    <property type="component" value="Chromosome"/>
</dbReference>
<dbReference type="KEGG" id="ksd:KS2013_703"/>
<proteinExistence type="predicted"/>
<evidence type="ECO:0000256" key="1">
    <source>
        <dbReference type="SAM" id="MobiDB-lite"/>
    </source>
</evidence>
<organism evidence="2 3">
    <name type="scientific">Kangiella sediminilitoris</name>
    <dbReference type="NCBI Taxonomy" id="1144748"/>
    <lineage>
        <taxon>Bacteria</taxon>
        <taxon>Pseudomonadati</taxon>
        <taxon>Pseudomonadota</taxon>
        <taxon>Gammaproteobacteria</taxon>
        <taxon>Kangiellales</taxon>
        <taxon>Kangiellaceae</taxon>
        <taxon>Kangiella</taxon>
    </lineage>
</organism>
<reference evidence="3" key="1">
    <citation type="submission" date="2015-08" db="EMBL/GenBank/DDBJ databases">
        <authorList>
            <person name="Kim K.M."/>
        </authorList>
    </citation>
    <scope>NUCLEOTIDE SEQUENCE [LARGE SCALE GENOMIC DNA]</scope>
    <source>
        <strain evidence="3">KCTC 23892</strain>
    </source>
</reference>
<dbReference type="InterPro" id="IPR016875">
    <property type="entry name" value="UCP028200"/>
</dbReference>
<accession>A0A1B3B9F0</accession>
<evidence type="ECO:0008006" key="4">
    <source>
        <dbReference type="Google" id="ProtNLM"/>
    </source>
</evidence>
<dbReference type="EMBL" id="CP012418">
    <property type="protein sequence ID" value="AOE49427.1"/>
    <property type="molecule type" value="Genomic_DNA"/>
</dbReference>
<protein>
    <recommendedName>
        <fullName evidence="4">Lipoprotein</fullName>
    </recommendedName>
</protein>
<gene>
    <name evidence="2" type="ORF">KS2013_703</name>
</gene>
<name>A0A1B3B9F0_9GAMM</name>
<dbReference type="STRING" id="1144748.KS2013_703"/>
<keyword evidence="3" id="KW-1185">Reference proteome</keyword>
<dbReference type="RefSeq" id="WP_068989836.1">
    <property type="nucleotide sequence ID" value="NZ_CP012418.1"/>
</dbReference>
<evidence type="ECO:0000313" key="3">
    <source>
        <dbReference type="Proteomes" id="UP000094147"/>
    </source>
</evidence>
<dbReference type="PROSITE" id="PS51257">
    <property type="entry name" value="PROKAR_LIPOPROTEIN"/>
    <property type="match status" value="1"/>
</dbReference>
<dbReference type="Pfam" id="PF19795">
    <property type="entry name" value="DUF6279"/>
    <property type="match status" value="1"/>
</dbReference>
<sequence length="282" mass="33475">MNKSIRISLIAILLCILQGCGFQFWYNRLGWVSTWYADDYVTLTSAQEERIESLVDKHAKWHRLTQLPRYNQFIDDVISHLENDTLTQNYDTYGDRLIGFYHDILDQTLDDAVVELSRLSDEQVEEFMRNLDASAKEESKGYLEKSREERLEDTQEEAKDSYEEWLGDLTKEQEELIIDTVNQLKPTTEFRIQYLERWRQAFKLALAERQTESGKKAIYSLLREPRQLRTPEHIADSQHNNKLRKQLQIALYETASDEQIEHFIDYLNDYREDFSELIAEAD</sequence>
<dbReference type="OrthoDB" id="5767052at2"/>